<organism evidence="2 3">
    <name type="scientific">Nesidiocoris tenuis</name>
    <dbReference type="NCBI Taxonomy" id="355587"/>
    <lineage>
        <taxon>Eukaryota</taxon>
        <taxon>Metazoa</taxon>
        <taxon>Ecdysozoa</taxon>
        <taxon>Arthropoda</taxon>
        <taxon>Hexapoda</taxon>
        <taxon>Insecta</taxon>
        <taxon>Pterygota</taxon>
        <taxon>Neoptera</taxon>
        <taxon>Paraneoptera</taxon>
        <taxon>Hemiptera</taxon>
        <taxon>Heteroptera</taxon>
        <taxon>Panheteroptera</taxon>
        <taxon>Cimicomorpha</taxon>
        <taxon>Miridae</taxon>
        <taxon>Dicyphina</taxon>
        <taxon>Nesidiocoris</taxon>
    </lineage>
</organism>
<protein>
    <submittedName>
        <fullName evidence="2">Uncharacterized protein</fullName>
    </submittedName>
</protein>
<reference evidence="2 3" key="1">
    <citation type="submission" date="2020-02" db="EMBL/GenBank/DDBJ databases">
        <authorList>
            <person name="Ferguson B K."/>
        </authorList>
    </citation>
    <scope>NUCLEOTIDE SEQUENCE [LARGE SCALE GENOMIC DNA]</scope>
</reference>
<evidence type="ECO:0000256" key="1">
    <source>
        <dbReference type="SAM" id="MobiDB-lite"/>
    </source>
</evidence>
<feature type="region of interest" description="Disordered" evidence="1">
    <location>
        <begin position="1"/>
        <end position="52"/>
    </location>
</feature>
<evidence type="ECO:0000313" key="2">
    <source>
        <dbReference type="EMBL" id="CAB0006020.1"/>
    </source>
</evidence>
<feature type="compositionally biased region" description="Basic and acidic residues" evidence="1">
    <location>
        <begin position="1"/>
        <end position="20"/>
    </location>
</feature>
<sequence length="150" mass="16835">MVRKSERNKSAASEKPDKSSSSRKSGRSSRRRKKSTSESEPEPDVVKDTSEQIPQPEVIVGFQALTYLNNCPLSRQHLTPSETLYCSLLDSRLPLFLNLLNRLSLWSQNGPGVALVASQFLKPLKIPNQSNQLLSKRSGKKMKNFGEKHL</sequence>
<proteinExistence type="predicted"/>
<dbReference type="Proteomes" id="UP000479000">
    <property type="component" value="Unassembled WGS sequence"/>
</dbReference>
<dbReference type="EMBL" id="CADCXU010017103">
    <property type="protein sequence ID" value="CAB0006020.1"/>
    <property type="molecule type" value="Genomic_DNA"/>
</dbReference>
<name>A0A6H5GS62_9HEMI</name>
<accession>A0A6H5GS62</accession>
<dbReference type="AlphaFoldDB" id="A0A6H5GS62"/>
<gene>
    <name evidence="2" type="ORF">NTEN_LOCUS11497</name>
</gene>
<feature type="compositionally biased region" description="Basic residues" evidence="1">
    <location>
        <begin position="24"/>
        <end position="34"/>
    </location>
</feature>
<evidence type="ECO:0000313" key="3">
    <source>
        <dbReference type="Proteomes" id="UP000479000"/>
    </source>
</evidence>
<feature type="non-terminal residue" evidence="2">
    <location>
        <position position="150"/>
    </location>
</feature>
<keyword evidence="3" id="KW-1185">Reference proteome</keyword>